<dbReference type="Gene3D" id="3.40.50.720">
    <property type="entry name" value="NAD(P)-binding Rossmann-like Domain"/>
    <property type="match status" value="1"/>
</dbReference>
<feature type="domain" description="Saccharopine dehydrogenase NADP binding" evidence="1">
    <location>
        <begin position="47"/>
        <end position="164"/>
    </location>
</feature>
<protein>
    <recommendedName>
        <fullName evidence="1">Saccharopine dehydrogenase NADP binding domain-containing protein</fullName>
    </recommendedName>
</protein>
<gene>
    <name evidence="2" type="ORF">F6B43_08605</name>
</gene>
<evidence type="ECO:0000313" key="3">
    <source>
        <dbReference type="Proteomes" id="UP000325827"/>
    </source>
</evidence>
<dbReference type="Pfam" id="PF03435">
    <property type="entry name" value="Sacchrp_dh_NADP"/>
    <property type="match status" value="1"/>
</dbReference>
<dbReference type="Proteomes" id="UP000325827">
    <property type="component" value="Unassembled WGS sequence"/>
</dbReference>
<proteinExistence type="predicted"/>
<dbReference type="EMBL" id="VYSA01000002">
    <property type="protein sequence ID" value="KAA9107525.1"/>
    <property type="molecule type" value="Genomic_DNA"/>
</dbReference>
<name>A0A5J5IZ58_9MICO</name>
<dbReference type="PANTHER" id="PTHR43781">
    <property type="entry name" value="SACCHAROPINE DEHYDROGENASE"/>
    <property type="match status" value="1"/>
</dbReference>
<dbReference type="OrthoDB" id="4369409at2"/>
<evidence type="ECO:0000313" key="2">
    <source>
        <dbReference type="EMBL" id="KAA9107525.1"/>
    </source>
</evidence>
<comment type="caution">
    <text evidence="2">The sequence shown here is derived from an EMBL/GenBank/DDBJ whole genome shotgun (WGS) entry which is preliminary data.</text>
</comment>
<reference evidence="3" key="1">
    <citation type="submission" date="2019-09" db="EMBL/GenBank/DDBJ databases">
        <title>Mumia zhuanghuii sp. nov. isolated from the intestinal contents of plateau pika (Ochotona curzoniae) in the Qinghai-Tibet plateau of China.</title>
        <authorList>
            <person name="Tian Z."/>
        </authorList>
    </citation>
    <scope>NUCLEOTIDE SEQUENCE [LARGE SCALE GENOMIC DNA]</scope>
    <source>
        <strain evidence="3">JCM 30598</strain>
    </source>
</reference>
<dbReference type="InterPro" id="IPR036291">
    <property type="entry name" value="NAD(P)-bd_dom_sf"/>
</dbReference>
<dbReference type="PANTHER" id="PTHR43781:SF1">
    <property type="entry name" value="SACCHAROPINE DEHYDROGENASE"/>
    <property type="match status" value="1"/>
</dbReference>
<dbReference type="SUPFAM" id="SSF51735">
    <property type="entry name" value="NAD(P)-binding Rossmann-fold domains"/>
    <property type="match status" value="1"/>
</dbReference>
<sequence length="377" mass="40063">MGHRAADRRSGLGEFRRRAAPTSSCACRGFTPGSRACRGRAVTRRWVVYGTGSIARAVASCAIEHGHAVVLAGRRESAVVGLAEKLRIPHRVVDLHEPSGTRRLLEQTTGIINAAGPFRETSAVLFRAALDSGTHYLDVSNEWDSHRMAHSLHDEAIERGIMIVPGAGFGTHAAESLADHLVTQVSAAADLEIVLGTRQGPRTEATRASTRLILKTPPRRRSDGHLTTARDLTAIRSTSLPGIGRVTMVPIADGNLCALTRSQGAANVVVYATVTLVAPIARLMIPLIRRVAASRVRPRGSSSPVVPARTAQLWGYCAGAGGSIHASTLITDDSARYTAEVVAAILALNPRAGTYTPHQILGTRPGQLAAQARILRI</sequence>
<evidence type="ECO:0000259" key="1">
    <source>
        <dbReference type="Pfam" id="PF03435"/>
    </source>
</evidence>
<organism evidence="2 3">
    <name type="scientific">Microbacterium rhizomatis</name>
    <dbReference type="NCBI Taxonomy" id="1631477"/>
    <lineage>
        <taxon>Bacteria</taxon>
        <taxon>Bacillati</taxon>
        <taxon>Actinomycetota</taxon>
        <taxon>Actinomycetes</taxon>
        <taxon>Micrococcales</taxon>
        <taxon>Microbacteriaceae</taxon>
        <taxon>Microbacterium</taxon>
    </lineage>
</organism>
<keyword evidence="3" id="KW-1185">Reference proteome</keyword>
<accession>A0A5J5IZ58</accession>
<dbReference type="AlphaFoldDB" id="A0A5J5IZ58"/>
<dbReference type="InterPro" id="IPR005097">
    <property type="entry name" value="Sacchrp_dh_NADP-bd"/>
</dbReference>